<dbReference type="InterPro" id="IPR001851">
    <property type="entry name" value="ABC_transp_permease"/>
</dbReference>
<evidence type="ECO:0000256" key="6">
    <source>
        <dbReference type="SAM" id="MobiDB-lite"/>
    </source>
</evidence>
<accession>A0A919JBM3</accession>
<feature type="transmembrane region" description="Helical" evidence="7">
    <location>
        <begin position="165"/>
        <end position="183"/>
    </location>
</feature>
<keyword evidence="3 7" id="KW-0812">Transmembrane</keyword>
<feature type="transmembrane region" description="Helical" evidence="7">
    <location>
        <begin position="348"/>
        <end position="365"/>
    </location>
</feature>
<evidence type="ECO:0000256" key="4">
    <source>
        <dbReference type="ARBA" id="ARBA00022989"/>
    </source>
</evidence>
<comment type="caution">
    <text evidence="8">The sequence shown here is derived from an EMBL/GenBank/DDBJ whole genome shotgun (WGS) entry which is preliminary data.</text>
</comment>
<dbReference type="AlphaFoldDB" id="A0A919JBM3"/>
<dbReference type="PANTHER" id="PTHR30482">
    <property type="entry name" value="HIGH-AFFINITY BRANCHED-CHAIN AMINO ACID TRANSPORT SYSTEM PERMEASE"/>
    <property type="match status" value="1"/>
</dbReference>
<feature type="transmembrane region" description="Helical" evidence="7">
    <location>
        <begin position="109"/>
        <end position="126"/>
    </location>
</feature>
<evidence type="ECO:0000256" key="1">
    <source>
        <dbReference type="ARBA" id="ARBA00004651"/>
    </source>
</evidence>
<dbReference type="CDD" id="cd06581">
    <property type="entry name" value="TM_PBP1_LivM_like"/>
    <property type="match status" value="1"/>
</dbReference>
<dbReference type="PANTHER" id="PTHR30482:SF10">
    <property type="entry name" value="HIGH-AFFINITY BRANCHED-CHAIN AMINO ACID TRANSPORT PROTEIN BRAE"/>
    <property type="match status" value="1"/>
</dbReference>
<dbReference type="EMBL" id="BOMQ01000004">
    <property type="protein sequence ID" value="GIE46622.1"/>
    <property type="molecule type" value="Genomic_DNA"/>
</dbReference>
<feature type="transmembrane region" description="Helical" evidence="7">
    <location>
        <begin position="83"/>
        <end position="104"/>
    </location>
</feature>
<feature type="region of interest" description="Disordered" evidence="6">
    <location>
        <begin position="1"/>
        <end position="34"/>
    </location>
</feature>
<evidence type="ECO:0000256" key="7">
    <source>
        <dbReference type="SAM" id="Phobius"/>
    </source>
</evidence>
<dbReference type="GO" id="GO:0015658">
    <property type="term" value="F:branched-chain amino acid transmembrane transporter activity"/>
    <property type="evidence" value="ECO:0007669"/>
    <property type="project" value="InterPro"/>
</dbReference>
<name>A0A919JBM3_9ACTN</name>
<feature type="compositionally biased region" description="Polar residues" evidence="6">
    <location>
        <begin position="1"/>
        <end position="10"/>
    </location>
</feature>
<feature type="transmembrane region" description="Helical" evidence="7">
    <location>
        <begin position="44"/>
        <end position="63"/>
    </location>
</feature>
<dbReference type="InterPro" id="IPR043428">
    <property type="entry name" value="LivM-like"/>
</dbReference>
<evidence type="ECO:0000256" key="2">
    <source>
        <dbReference type="ARBA" id="ARBA00022475"/>
    </source>
</evidence>
<reference evidence="8" key="1">
    <citation type="submission" date="2021-01" db="EMBL/GenBank/DDBJ databases">
        <title>Whole genome shotgun sequence of Actinoplanes nipponensis NBRC 14063.</title>
        <authorList>
            <person name="Komaki H."/>
            <person name="Tamura T."/>
        </authorList>
    </citation>
    <scope>NUCLEOTIDE SEQUENCE</scope>
    <source>
        <strain evidence="8">NBRC 14063</strain>
    </source>
</reference>
<evidence type="ECO:0000313" key="8">
    <source>
        <dbReference type="EMBL" id="GIE46622.1"/>
    </source>
</evidence>
<protein>
    <submittedName>
        <fullName evidence="8">Branched-chain amino acid ABC transporter permease</fullName>
    </submittedName>
</protein>
<feature type="transmembrane region" description="Helical" evidence="7">
    <location>
        <begin position="138"/>
        <end position="158"/>
    </location>
</feature>
<dbReference type="Proteomes" id="UP000647172">
    <property type="component" value="Unassembled WGS sequence"/>
</dbReference>
<gene>
    <name evidence="8" type="primary">livM_1</name>
    <name evidence="8" type="ORF">Ani05nite_01560</name>
</gene>
<keyword evidence="4 7" id="KW-1133">Transmembrane helix</keyword>
<keyword evidence="9" id="KW-1185">Reference proteome</keyword>
<keyword evidence="5 7" id="KW-0472">Membrane</keyword>
<feature type="transmembrane region" description="Helical" evidence="7">
    <location>
        <begin position="300"/>
        <end position="328"/>
    </location>
</feature>
<sequence length="391" mass="42187">MTTEATSSPAPQTPVPGAVSAREKKNRRQDSGGVRGWFGRQNPWVRAGLMVLFAVLAFLLPYVGEIPLIGPQIVTQGIDWPSALFNMSYYVLLALGLNVVVGFAGLLDLGYVGFFAVGAYTVALLSSPDSVLRTEWGWTAAVPIGLAVAMLSGLVLGYPTLRLRGDYLAIVTLGFAEIIRIVATSTETLRGDRGFSDIPHPPGEFADGKPIFGVADAVPYYWLGLAVIILVILGVRNLDNSRVGRSWLAIREDQEAAEIMGVRTIKYKLWAFAIGAFIGGLGGVMFAGQQGFMNSQTFVLQFSILVLAGVVMGGSGNIAGAILGGALISYIPDRLRGIQDPIWHTDLFGFRFAIFGAVIIVIMIFRPQGLIPSRRRAMELKDREKEVAPIE</sequence>
<proteinExistence type="predicted"/>
<evidence type="ECO:0000313" key="9">
    <source>
        <dbReference type="Proteomes" id="UP000647172"/>
    </source>
</evidence>
<organism evidence="8 9">
    <name type="scientific">Actinoplanes nipponensis</name>
    <dbReference type="NCBI Taxonomy" id="135950"/>
    <lineage>
        <taxon>Bacteria</taxon>
        <taxon>Bacillati</taxon>
        <taxon>Actinomycetota</taxon>
        <taxon>Actinomycetes</taxon>
        <taxon>Micromonosporales</taxon>
        <taxon>Micromonosporaceae</taxon>
        <taxon>Actinoplanes</taxon>
    </lineage>
</organism>
<evidence type="ECO:0000256" key="3">
    <source>
        <dbReference type="ARBA" id="ARBA00022692"/>
    </source>
</evidence>
<feature type="transmembrane region" description="Helical" evidence="7">
    <location>
        <begin position="269"/>
        <end position="288"/>
    </location>
</feature>
<evidence type="ECO:0000256" key="5">
    <source>
        <dbReference type="ARBA" id="ARBA00023136"/>
    </source>
</evidence>
<keyword evidence="2" id="KW-1003">Cell membrane</keyword>
<comment type="subcellular location">
    <subcellularLocation>
        <location evidence="1">Cell membrane</location>
        <topology evidence="1">Multi-pass membrane protein</topology>
    </subcellularLocation>
</comment>
<dbReference type="Pfam" id="PF02653">
    <property type="entry name" value="BPD_transp_2"/>
    <property type="match status" value="1"/>
</dbReference>
<feature type="transmembrane region" description="Helical" evidence="7">
    <location>
        <begin position="220"/>
        <end position="238"/>
    </location>
</feature>
<dbReference type="GO" id="GO:0005886">
    <property type="term" value="C:plasma membrane"/>
    <property type="evidence" value="ECO:0007669"/>
    <property type="project" value="UniProtKB-SubCell"/>
</dbReference>